<dbReference type="Gene3D" id="2.120.10.60">
    <property type="entry name" value="Tricorn protease N-terminal domain"/>
    <property type="match status" value="1"/>
</dbReference>
<sequence>MPTFIKMRKLAWTIGLIGFAWIGMSQADAAIRALIRFPTIHGHVIVFEAGGNLWRISTHGGVAERLTADSGYDSHPLFSPNGRWIAFSGWYEGSTDVYLMPAMGGYAK</sequence>
<dbReference type="GO" id="GO:0006508">
    <property type="term" value="P:proteolysis"/>
    <property type="evidence" value="ECO:0007669"/>
    <property type="project" value="UniProtKB-KW"/>
</dbReference>
<dbReference type="Pfam" id="PF26549">
    <property type="entry name" value="Tricorn_N"/>
    <property type="match status" value="1"/>
</dbReference>
<name>T0ZNQ8_9ZZZZ</name>
<dbReference type="GO" id="GO:0005737">
    <property type="term" value="C:cytoplasm"/>
    <property type="evidence" value="ECO:0007669"/>
    <property type="project" value="UniProtKB-SubCell"/>
</dbReference>
<evidence type="ECO:0000256" key="6">
    <source>
        <dbReference type="ARBA" id="ARBA00022825"/>
    </source>
</evidence>
<accession>T0ZNQ8</accession>
<dbReference type="PANTHER" id="PTHR43253:SF1">
    <property type="entry name" value="TRICORN PROTEASE HOMOLOG 2-RELATED"/>
    <property type="match status" value="1"/>
</dbReference>
<dbReference type="PANTHER" id="PTHR43253">
    <property type="entry name" value="TRICORN PROTEASE HOMOLOG 2-RELATED"/>
    <property type="match status" value="1"/>
</dbReference>
<reference evidence="7" key="1">
    <citation type="submission" date="2013-08" db="EMBL/GenBank/DDBJ databases">
        <authorList>
            <person name="Mendez C."/>
            <person name="Richter M."/>
            <person name="Ferrer M."/>
            <person name="Sanchez J."/>
        </authorList>
    </citation>
    <scope>NUCLEOTIDE SEQUENCE</scope>
</reference>
<keyword evidence="5" id="KW-0378">Hydrolase</keyword>
<evidence type="ECO:0000256" key="1">
    <source>
        <dbReference type="ARBA" id="ARBA00004496"/>
    </source>
</evidence>
<feature type="non-terminal residue" evidence="7">
    <location>
        <position position="108"/>
    </location>
</feature>
<evidence type="ECO:0000256" key="5">
    <source>
        <dbReference type="ARBA" id="ARBA00022801"/>
    </source>
</evidence>
<dbReference type="SUPFAM" id="SSF69304">
    <property type="entry name" value="Tricorn protease N-terminal domain"/>
    <property type="match status" value="1"/>
</dbReference>
<comment type="subcellular location">
    <subcellularLocation>
        <location evidence="1">Cytoplasm</location>
    </subcellularLocation>
</comment>
<proteinExistence type="inferred from homology"/>
<keyword evidence="6" id="KW-0720">Serine protease</keyword>
<keyword evidence="4 7" id="KW-0645">Protease</keyword>
<protein>
    <submittedName>
        <fullName evidence="7">Protease</fullName>
    </submittedName>
</protein>
<gene>
    <name evidence="7" type="ORF">B2A_14155</name>
</gene>
<reference evidence="7" key="2">
    <citation type="journal article" date="2014" name="ISME J.">
        <title>Microbial stratification in low pH oxic and suboxic macroscopic growths along an acid mine drainage.</title>
        <authorList>
            <person name="Mendez-Garcia C."/>
            <person name="Mesa V."/>
            <person name="Sprenger R.R."/>
            <person name="Richter M."/>
            <person name="Diez M.S."/>
            <person name="Solano J."/>
            <person name="Bargiela R."/>
            <person name="Golyshina O.V."/>
            <person name="Manteca A."/>
            <person name="Ramos J.L."/>
            <person name="Gallego J.R."/>
            <person name="Llorente I."/>
            <person name="Martins Dos Santos V.A."/>
            <person name="Jensen O.N."/>
            <person name="Pelaez A.I."/>
            <person name="Sanchez J."/>
            <person name="Ferrer M."/>
        </authorList>
    </citation>
    <scope>NUCLEOTIDE SEQUENCE</scope>
</reference>
<keyword evidence="3" id="KW-0963">Cytoplasm</keyword>
<evidence type="ECO:0000313" key="7">
    <source>
        <dbReference type="EMBL" id="EQD30354.1"/>
    </source>
</evidence>
<evidence type="ECO:0000256" key="3">
    <source>
        <dbReference type="ARBA" id="ARBA00022490"/>
    </source>
</evidence>
<dbReference type="AlphaFoldDB" id="T0ZNQ8"/>
<evidence type="ECO:0000256" key="2">
    <source>
        <dbReference type="ARBA" id="ARBA00008524"/>
    </source>
</evidence>
<organism evidence="7">
    <name type="scientific">mine drainage metagenome</name>
    <dbReference type="NCBI Taxonomy" id="410659"/>
    <lineage>
        <taxon>unclassified sequences</taxon>
        <taxon>metagenomes</taxon>
        <taxon>ecological metagenomes</taxon>
    </lineage>
</organism>
<dbReference type="EMBL" id="AUZZ01010269">
    <property type="protein sequence ID" value="EQD30354.1"/>
    <property type="molecule type" value="Genomic_DNA"/>
</dbReference>
<dbReference type="InterPro" id="IPR012393">
    <property type="entry name" value="Tricorn_protease"/>
</dbReference>
<dbReference type="GO" id="GO:0008236">
    <property type="term" value="F:serine-type peptidase activity"/>
    <property type="evidence" value="ECO:0007669"/>
    <property type="project" value="UniProtKB-KW"/>
</dbReference>
<evidence type="ECO:0000256" key="4">
    <source>
        <dbReference type="ARBA" id="ARBA00022670"/>
    </source>
</evidence>
<comment type="similarity">
    <text evidence="2">Belongs to the peptidase S41B family.</text>
</comment>
<comment type="caution">
    <text evidence="7">The sequence shown here is derived from an EMBL/GenBank/DDBJ whole genome shotgun (WGS) entry which is preliminary data.</text>
</comment>